<dbReference type="AlphaFoldDB" id="A0A6G6GM80"/>
<protein>
    <submittedName>
        <fullName evidence="1">Uncharacterized protein</fullName>
    </submittedName>
</protein>
<dbReference type="EMBL" id="CP049057">
    <property type="protein sequence ID" value="QIE58801.1"/>
    <property type="molecule type" value="Genomic_DNA"/>
</dbReference>
<proteinExistence type="predicted"/>
<name>A0A6G6GM80_9FLAO</name>
<organism evidence="1 2">
    <name type="scientific">Rasiella rasia</name>
    <dbReference type="NCBI Taxonomy" id="2744027"/>
    <lineage>
        <taxon>Bacteria</taxon>
        <taxon>Pseudomonadati</taxon>
        <taxon>Bacteroidota</taxon>
        <taxon>Flavobacteriia</taxon>
        <taxon>Flavobacteriales</taxon>
        <taxon>Flavobacteriaceae</taxon>
        <taxon>Rasiella</taxon>
    </lineage>
</organism>
<sequence>MFQDITQNDAVLSIKALIREDNLRKTDYAVWWKGKLISPSAVISKHYEIVANPINRDSFDTNQAQKALLNLGFPIVDTTRADNFFTEKELKSFQILIARKDYNSLNPVDRNIGDFLRDTVWSKTQLWAEKLEELGWKIVSKRRGWNTRHQKSGFQTYKQYAWCSLKPYDGNNSLLFFTVGVDENGDLDYKMDIQWSDKTITQSQKDLFFKLREQANASFHYVKKEDVEKYSWKSLVKETDAFYSKHLDTYSEIYYLLWPEKRLMRIVWNDNNWQVPMERYWNQKWQGRKNKAHHQQYGFGFEEWLFNNRYLIDSYRYGYIRGVASMPVNASFINELYLYSIHPSTKQNFLIGKLSNVEVYHDIDDVEEEVVTVFENSRDLMLRELEEVEADTKLMKTLELRPNLAFHVDDAVIYQEPILLDEDAIKIHRFIPRVIDDDLETLVEIVDAEIKDPKMKFETGNGTGSNSYAQNVSGGKRNVNRTHADITNDLHAYLTQSKEYKGFEISTEKTRICNNLVDCAAKHKDKYILFEVKTANSVLACIRQALGQIIEYALLDTSLEFKQLIIIGPATPTEFDLTYFQNLKDKLKLPLKYWSYSSEEKTLNKKFKNH</sequence>
<evidence type="ECO:0000313" key="1">
    <source>
        <dbReference type="EMBL" id="QIE58801.1"/>
    </source>
</evidence>
<reference evidence="1 2" key="1">
    <citation type="submission" date="2020-02" db="EMBL/GenBank/DDBJ databases">
        <title>Complete genome sequence of Flavobacteriaceae bacterium.</title>
        <authorList>
            <person name="Kim S.-J."/>
            <person name="Kim Y.-S."/>
            <person name="Kim K.-H."/>
        </authorList>
    </citation>
    <scope>NUCLEOTIDE SEQUENCE [LARGE SCALE GENOMIC DNA]</scope>
    <source>
        <strain evidence="1 2">RR4-40</strain>
    </source>
</reference>
<evidence type="ECO:0000313" key="2">
    <source>
        <dbReference type="Proteomes" id="UP000505306"/>
    </source>
</evidence>
<dbReference type="Proteomes" id="UP000505306">
    <property type="component" value="Chromosome"/>
</dbReference>
<dbReference type="KEGG" id="mgel:G5B37_04260"/>
<accession>A0A6G6GM80</accession>
<gene>
    <name evidence="1" type="ORF">G5B37_04260</name>
</gene>
<dbReference type="RefSeq" id="WP_164678829.1">
    <property type="nucleotide sequence ID" value="NZ_CP049057.1"/>
</dbReference>
<keyword evidence="2" id="KW-1185">Reference proteome</keyword>